<evidence type="ECO:0000313" key="1">
    <source>
        <dbReference type="EMBL" id="MFD2169629.1"/>
    </source>
</evidence>
<name>A0ABW4ZVT6_9BACL</name>
<accession>A0ABW4ZVT6</accession>
<keyword evidence="2" id="KW-1185">Reference proteome</keyword>
<reference evidence="2" key="1">
    <citation type="journal article" date="2019" name="Int. J. Syst. Evol. Microbiol.">
        <title>The Global Catalogue of Microorganisms (GCM) 10K type strain sequencing project: providing services to taxonomists for standard genome sequencing and annotation.</title>
        <authorList>
            <consortium name="The Broad Institute Genomics Platform"/>
            <consortium name="The Broad Institute Genome Sequencing Center for Infectious Disease"/>
            <person name="Wu L."/>
            <person name="Ma J."/>
        </authorList>
    </citation>
    <scope>NUCLEOTIDE SEQUENCE [LARGE SCALE GENOMIC DNA]</scope>
    <source>
        <strain evidence="2">CGMCC 1.13574</strain>
    </source>
</reference>
<organism evidence="1 2">
    <name type="scientific">Tumebacillus lipolyticus</name>
    <dbReference type="NCBI Taxonomy" id="1280370"/>
    <lineage>
        <taxon>Bacteria</taxon>
        <taxon>Bacillati</taxon>
        <taxon>Bacillota</taxon>
        <taxon>Bacilli</taxon>
        <taxon>Bacillales</taxon>
        <taxon>Alicyclobacillaceae</taxon>
        <taxon>Tumebacillus</taxon>
    </lineage>
</organism>
<dbReference type="Proteomes" id="UP001597343">
    <property type="component" value="Unassembled WGS sequence"/>
</dbReference>
<proteinExistence type="predicted"/>
<dbReference type="Pfam" id="PF06949">
    <property type="entry name" value="DUF1292"/>
    <property type="match status" value="1"/>
</dbReference>
<dbReference type="RefSeq" id="WP_386044929.1">
    <property type="nucleotide sequence ID" value="NZ_JBHUIO010000005.1"/>
</dbReference>
<evidence type="ECO:0000313" key="2">
    <source>
        <dbReference type="Proteomes" id="UP001597343"/>
    </source>
</evidence>
<protein>
    <submittedName>
        <fullName evidence="1">DUF1292 domain-containing protein</fullName>
    </submittedName>
</protein>
<sequence length="84" mass="9441">MSRDRIVVEDDQGQKREFSIEGMFEMNDRNYVLLMNEEDSVLMQIVGEGDSQELLGLDDRAEAQSLLDAYQIAVDAAPAEGETE</sequence>
<dbReference type="InterPro" id="IPR009711">
    <property type="entry name" value="UPF0473"/>
</dbReference>
<comment type="caution">
    <text evidence="1">The sequence shown here is derived from an EMBL/GenBank/DDBJ whole genome shotgun (WGS) entry which is preliminary data.</text>
</comment>
<dbReference type="EMBL" id="JBHUIO010000005">
    <property type="protein sequence ID" value="MFD2169629.1"/>
    <property type="molecule type" value="Genomic_DNA"/>
</dbReference>
<gene>
    <name evidence="1" type="ORF">ACFSOY_06435</name>
</gene>